<dbReference type="EMBL" id="JACEIK010001836">
    <property type="protein sequence ID" value="MCD7472508.1"/>
    <property type="molecule type" value="Genomic_DNA"/>
</dbReference>
<keyword evidence="4" id="KW-1185">Reference proteome</keyword>
<feature type="region of interest" description="Disordered" evidence="1">
    <location>
        <begin position="1"/>
        <end position="28"/>
    </location>
</feature>
<feature type="non-terminal residue" evidence="3">
    <location>
        <position position="140"/>
    </location>
</feature>
<dbReference type="Pfam" id="PF05699">
    <property type="entry name" value="Dimer_Tnp_hAT"/>
    <property type="match status" value="1"/>
</dbReference>
<dbReference type="SUPFAM" id="SSF53098">
    <property type="entry name" value="Ribonuclease H-like"/>
    <property type="match status" value="1"/>
</dbReference>
<evidence type="ECO:0000256" key="1">
    <source>
        <dbReference type="SAM" id="MobiDB-lite"/>
    </source>
</evidence>
<feature type="domain" description="HAT C-terminal dimerisation" evidence="2">
    <location>
        <begin position="89"/>
        <end position="139"/>
    </location>
</feature>
<dbReference type="InterPro" id="IPR008906">
    <property type="entry name" value="HATC_C_dom"/>
</dbReference>
<comment type="caution">
    <text evidence="3">The sequence shown here is derived from an EMBL/GenBank/DDBJ whole genome shotgun (WGS) entry which is preliminary data.</text>
</comment>
<dbReference type="Proteomes" id="UP000823775">
    <property type="component" value="Unassembled WGS sequence"/>
</dbReference>
<evidence type="ECO:0000313" key="4">
    <source>
        <dbReference type="Proteomes" id="UP000823775"/>
    </source>
</evidence>
<sequence>MDPIGRISRGGRGNRARGASSSDPNPNYDNLTHLYEAYFTNQLYDITNGQSLDHEVLSATFPNIEPGDNLEDNIEHELEDNLDDNGFIRENSICDENEHGDLLKYWRENQKRFSTQSMMARDVLNIQASSTASESAFSVR</sequence>
<protein>
    <recommendedName>
        <fullName evidence="2">HAT C-terminal dimerisation domain-containing protein</fullName>
    </recommendedName>
</protein>
<proteinExistence type="predicted"/>
<reference evidence="3 4" key="1">
    <citation type="journal article" date="2021" name="BMC Genomics">
        <title>Datura genome reveals duplications of psychoactive alkaloid biosynthetic genes and high mutation rate following tissue culture.</title>
        <authorList>
            <person name="Rajewski A."/>
            <person name="Carter-House D."/>
            <person name="Stajich J."/>
            <person name="Litt A."/>
        </authorList>
    </citation>
    <scope>NUCLEOTIDE SEQUENCE [LARGE SCALE GENOMIC DNA]</scope>
    <source>
        <strain evidence="3">AR-01</strain>
    </source>
</reference>
<evidence type="ECO:0000259" key="2">
    <source>
        <dbReference type="Pfam" id="PF05699"/>
    </source>
</evidence>
<organism evidence="3 4">
    <name type="scientific">Datura stramonium</name>
    <name type="common">Jimsonweed</name>
    <name type="synonym">Common thornapple</name>
    <dbReference type="NCBI Taxonomy" id="4076"/>
    <lineage>
        <taxon>Eukaryota</taxon>
        <taxon>Viridiplantae</taxon>
        <taxon>Streptophyta</taxon>
        <taxon>Embryophyta</taxon>
        <taxon>Tracheophyta</taxon>
        <taxon>Spermatophyta</taxon>
        <taxon>Magnoliopsida</taxon>
        <taxon>eudicotyledons</taxon>
        <taxon>Gunneridae</taxon>
        <taxon>Pentapetalae</taxon>
        <taxon>asterids</taxon>
        <taxon>lamiids</taxon>
        <taxon>Solanales</taxon>
        <taxon>Solanaceae</taxon>
        <taxon>Solanoideae</taxon>
        <taxon>Datureae</taxon>
        <taxon>Datura</taxon>
    </lineage>
</organism>
<accession>A0ABS8TMT4</accession>
<name>A0ABS8TMT4_DATST</name>
<gene>
    <name evidence="3" type="ORF">HAX54_013765</name>
</gene>
<evidence type="ECO:0000313" key="3">
    <source>
        <dbReference type="EMBL" id="MCD7472508.1"/>
    </source>
</evidence>
<dbReference type="InterPro" id="IPR012337">
    <property type="entry name" value="RNaseH-like_sf"/>
</dbReference>